<dbReference type="Gene3D" id="3.30.930.10">
    <property type="entry name" value="Bira Bifunctional Protein, Domain 2"/>
    <property type="match status" value="1"/>
</dbReference>
<keyword evidence="7" id="KW-1185">Reference proteome</keyword>
<feature type="domain" description="Aminoacyl-transfer RNA synthetases class-II family profile" evidence="5">
    <location>
        <begin position="19"/>
        <end position="322"/>
    </location>
</feature>
<protein>
    <submittedName>
        <fullName evidence="6">Elongation factor P--(R)-beta-lysine ligase</fullName>
        <ecNumber evidence="6">6.3.1.-</ecNumber>
    </submittedName>
</protein>
<evidence type="ECO:0000313" key="6">
    <source>
        <dbReference type="EMBL" id="QDU97274.1"/>
    </source>
</evidence>
<dbReference type="PANTHER" id="PTHR42918:SF6">
    <property type="entry name" value="ELONGATION FACTOR P--(R)-BETA-LYSINE LIGASE"/>
    <property type="match status" value="1"/>
</dbReference>
<dbReference type="GO" id="GO:0000049">
    <property type="term" value="F:tRNA binding"/>
    <property type="evidence" value="ECO:0007669"/>
    <property type="project" value="TreeGrafter"/>
</dbReference>
<keyword evidence="6" id="KW-0648">Protein biosynthesis</keyword>
<dbReference type="PROSITE" id="PS50862">
    <property type="entry name" value="AA_TRNA_LIGASE_II"/>
    <property type="match status" value="1"/>
</dbReference>
<organism evidence="6 7">
    <name type="scientific">Lignipirellula cremea</name>
    <dbReference type="NCBI Taxonomy" id="2528010"/>
    <lineage>
        <taxon>Bacteria</taxon>
        <taxon>Pseudomonadati</taxon>
        <taxon>Planctomycetota</taxon>
        <taxon>Planctomycetia</taxon>
        <taxon>Pirellulales</taxon>
        <taxon>Pirellulaceae</taxon>
        <taxon>Lignipirellula</taxon>
    </lineage>
</organism>
<dbReference type="InterPro" id="IPR045864">
    <property type="entry name" value="aa-tRNA-synth_II/BPL/LPL"/>
</dbReference>
<keyword evidence="2 6" id="KW-0436">Ligase</keyword>
<dbReference type="Proteomes" id="UP000317648">
    <property type="component" value="Chromosome"/>
</dbReference>
<sequence>MAPHSSAPDFGPTASLETLRFRAKLLQQTRAFFDTRDFWEVETPLLSADTVVDRHLDPLSAVLFPDPCQPETGRTLWLQTSPEFAMKRLLAAGAEAIYQITHAFRGAEQGDRHNPEFTLLEWYRVGDDLHAGMELLADFCEAILGRRPERLSYRQAFLDYAGVDPLQADTSELRDALGDDRPANLSLVQRDEWLNLLLALKVEPHLGVARPTLLHSYPPSQAALARVAGDPPVAERFELYVAGIELANGYHELLDADVLRARNASVNQQRQSDGKRPLPADSRLLQAMDAGLPACAGTALGFDRLMMLAAGKRTIAEVIAFPIDRA</sequence>
<dbReference type="Pfam" id="PF00152">
    <property type="entry name" value="tRNA-synt_2"/>
    <property type="match status" value="1"/>
</dbReference>
<proteinExistence type="predicted"/>
<dbReference type="EMBL" id="CP036433">
    <property type="protein sequence ID" value="QDU97274.1"/>
    <property type="molecule type" value="Genomic_DNA"/>
</dbReference>
<comment type="subunit">
    <text evidence="1">Homodimer.</text>
</comment>
<dbReference type="SUPFAM" id="SSF55681">
    <property type="entry name" value="Class II aaRS and biotin synthetases"/>
    <property type="match status" value="1"/>
</dbReference>
<evidence type="ECO:0000256" key="4">
    <source>
        <dbReference type="ARBA" id="ARBA00022840"/>
    </source>
</evidence>
<dbReference type="GO" id="GO:0003746">
    <property type="term" value="F:translation elongation factor activity"/>
    <property type="evidence" value="ECO:0007669"/>
    <property type="project" value="UniProtKB-KW"/>
</dbReference>
<evidence type="ECO:0000256" key="1">
    <source>
        <dbReference type="ARBA" id="ARBA00011738"/>
    </source>
</evidence>
<keyword evidence="6" id="KW-0251">Elongation factor</keyword>
<evidence type="ECO:0000256" key="2">
    <source>
        <dbReference type="ARBA" id="ARBA00022598"/>
    </source>
</evidence>
<gene>
    <name evidence="6" type="primary">epmA</name>
    <name evidence="6" type="ORF">Pla8534_51200</name>
</gene>
<evidence type="ECO:0000313" key="7">
    <source>
        <dbReference type="Proteomes" id="UP000317648"/>
    </source>
</evidence>
<dbReference type="NCBIfam" id="NF006828">
    <property type="entry name" value="PRK09350.1"/>
    <property type="match status" value="1"/>
</dbReference>
<name>A0A518DZK5_9BACT</name>
<dbReference type="GO" id="GO:0004824">
    <property type="term" value="F:lysine-tRNA ligase activity"/>
    <property type="evidence" value="ECO:0007669"/>
    <property type="project" value="InterPro"/>
</dbReference>
<dbReference type="AlphaFoldDB" id="A0A518DZK5"/>
<dbReference type="InterPro" id="IPR006195">
    <property type="entry name" value="aa-tRNA-synth_II"/>
</dbReference>
<evidence type="ECO:0000256" key="3">
    <source>
        <dbReference type="ARBA" id="ARBA00022741"/>
    </source>
</evidence>
<dbReference type="GO" id="GO:0005524">
    <property type="term" value="F:ATP binding"/>
    <property type="evidence" value="ECO:0007669"/>
    <property type="project" value="UniProtKB-KW"/>
</dbReference>
<keyword evidence="4" id="KW-0067">ATP-binding</keyword>
<reference evidence="6 7" key="1">
    <citation type="submission" date="2019-02" db="EMBL/GenBank/DDBJ databases">
        <title>Deep-cultivation of Planctomycetes and their phenomic and genomic characterization uncovers novel biology.</title>
        <authorList>
            <person name="Wiegand S."/>
            <person name="Jogler M."/>
            <person name="Boedeker C."/>
            <person name="Pinto D."/>
            <person name="Vollmers J."/>
            <person name="Rivas-Marin E."/>
            <person name="Kohn T."/>
            <person name="Peeters S.H."/>
            <person name="Heuer A."/>
            <person name="Rast P."/>
            <person name="Oberbeckmann S."/>
            <person name="Bunk B."/>
            <person name="Jeske O."/>
            <person name="Meyerdierks A."/>
            <person name="Storesund J.E."/>
            <person name="Kallscheuer N."/>
            <person name="Luecker S."/>
            <person name="Lage O.M."/>
            <person name="Pohl T."/>
            <person name="Merkel B.J."/>
            <person name="Hornburger P."/>
            <person name="Mueller R.-W."/>
            <person name="Bruemmer F."/>
            <person name="Labrenz M."/>
            <person name="Spormann A.M."/>
            <person name="Op den Camp H."/>
            <person name="Overmann J."/>
            <person name="Amann R."/>
            <person name="Jetten M.S.M."/>
            <person name="Mascher T."/>
            <person name="Medema M.H."/>
            <person name="Devos D.P."/>
            <person name="Kaster A.-K."/>
            <person name="Ovreas L."/>
            <person name="Rohde M."/>
            <person name="Galperin M.Y."/>
            <person name="Jogler C."/>
        </authorList>
    </citation>
    <scope>NUCLEOTIDE SEQUENCE [LARGE SCALE GENOMIC DNA]</scope>
    <source>
        <strain evidence="6 7">Pla85_3_4</strain>
    </source>
</reference>
<keyword evidence="3" id="KW-0547">Nucleotide-binding</keyword>
<dbReference type="NCBIfam" id="TIGR00462">
    <property type="entry name" value="genX"/>
    <property type="match status" value="1"/>
</dbReference>
<dbReference type="GO" id="GO:0005829">
    <property type="term" value="C:cytosol"/>
    <property type="evidence" value="ECO:0007669"/>
    <property type="project" value="TreeGrafter"/>
</dbReference>
<dbReference type="KEGG" id="lcre:Pla8534_51200"/>
<dbReference type="GO" id="GO:0006430">
    <property type="term" value="P:lysyl-tRNA aminoacylation"/>
    <property type="evidence" value="ECO:0007669"/>
    <property type="project" value="InterPro"/>
</dbReference>
<dbReference type="EC" id="6.3.1.-" evidence="6"/>
<dbReference type="RefSeq" id="WP_145056060.1">
    <property type="nucleotide sequence ID" value="NZ_CP036433.1"/>
</dbReference>
<dbReference type="PANTHER" id="PTHR42918">
    <property type="entry name" value="LYSYL-TRNA SYNTHETASE"/>
    <property type="match status" value="1"/>
</dbReference>
<dbReference type="OrthoDB" id="9802326at2"/>
<accession>A0A518DZK5</accession>
<dbReference type="InterPro" id="IPR004364">
    <property type="entry name" value="Aa-tRNA-synt_II"/>
</dbReference>
<dbReference type="InterPro" id="IPR004525">
    <property type="entry name" value="EpmA"/>
</dbReference>
<dbReference type="FunFam" id="3.30.930.10:FF:000017">
    <property type="entry name" value="Elongation factor P--(R)-beta-lysine ligase"/>
    <property type="match status" value="1"/>
</dbReference>
<evidence type="ECO:0000259" key="5">
    <source>
        <dbReference type="PROSITE" id="PS50862"/>
    </source>
</evidence>